<evidence type="ECO:0000259" key="3">
    <source>
        <dbReference type="PROSITE" id="PS50977"/>
    </source>
</evidence>
<dbReference type="AlphaFoldDB" id="M3VGC7"/>
<evidence type="ECO:0000256" key="1">
    <source>
        <dbReference type="ARBA" id="ARBA00023125"/>
    </source>
</evidence>
<dbReference type="InterPro" id="IPR009057">
    <property type="entry name" value="Homeodomain-like_sf"/>
</dbReference>
<dbReference type="InterPro" id="IPR001647">
    <property type="entry name" value="HTH_TetR"/>
</dbReference>
<dbReference type="PRINTS" id="PR00455">
    <property type="entry name" value="HTHTETR"/>
</dbReference>
<dbReference type="eggNOG" id="COG1309">
    <property type="taxonomic scope" value="Bacteria"/>
</dbReference>
<evidence type="ECO:0000256" key="2">
    <source>
        <dbReference type="PROSITE-ProRule" id="PRU00335"/>
    </source>
</evidence>
<feature type="domain" description="HTH tetR-type" evidence="3">
    <location>
        <begin position="11"/>
        <end position="70"/>
    </location>
</feature>
<protein>
    <submittedName>
        <fullName evidence="4">Putative TetR family transcriptional regulator</fullName>
    </submittedName>
</protein>
<dbReference type="GO" id="GO:0003700">
    <property type="term" value="F:DNA-binding transcription factor activity"/>
    <property type="evidence" value="ECO:0007669"/>
    <property type="project" value="TreeGrafter"/>
</dbReference>
<dbReference type="PANTHER" id="PTHR30055">
    <property type="entry name" value="HTH-TYPE TRANSCRIPTIONAL REGULATOR RUTR"/>
    <property type="match status" value="1"/>
</dbReference>
<evidence type="ECO:0000313" key="5">
    <source>
        <dbReference type="Proteomes" id="UP000035009"/>
    </source>
</evidence>
<accession>M3VGC7</accession>
<dbReference type="EMBL" id="BAOP01000022">
    <property type="protein sequence ID" value="GAC80799.1"/>
    <property type="molecule type" value="Genomic_DNA"/>
</dbReference>
<dbReference type="SUPFAM" id="SSF46689">
    <property type="entry name" value="Homeodomain-like"/>
    <property type="match status" value="1"/>
</dbReference>
<comment type="caution">
    <text evidence="4">The sequence shown here is derived from an EMBL/GenBank/DDBJ whole genome shotgun (WGS) entry which is preliminary data.</text>
</comment>
<evidence type="ECO:0000313" key="4">
    <source>
        <dbReference type="EMBL" id="GAC80799.1"/>
    </source>
</evidence>
<dbReference type="RefSeq" id="WP_008380076.1">
    <property type="nucleotide sequence ID" value="NZ_BAOP01000022.1"/>
</dbReference>
<gene>
    <name evidence="4" type="ORF">GM1_022_00070</name>
</gene>
<dbReference type="PROSITE" id="PS50977">
    <property type="entry name" value="HTH_TETR_2"/>
    <property type="match status" value="1"/>
</dbReference>
<name>M3VGC7_GORML</name>
<feature type="DNA-binding region" description="H-T-H motif" evidence="2">
    <location>
        <begin position="33"/>
        <end position="52"/>
    </location>
</feature>
<dbReference type="GO" id="GO:0000976">
    <property type="term" value="F:transcription cis-regulatory region binding"/>
    <property type="evidence" value="ECO:0007669"/>
    <property type="project" value="TreeGrafter"/>
</dbReference>
<sequence length="175" mass="18730">MTSEWTGARRSAARDRILQVAAEQFAEHGGDVSMSDIAAAAGCSRATLYRHFDSRTALQLAYIAQVAGEISSTIETRLAGIDDRTERITEAVLIALAEVRSDPALTAWFTSAGAGLTSELALSSDSVGAITTAFTQDPIAAAWIVRVIVSLLIVPSSEDEERTMIQRFVTPTLSR</sequence>
<keyword evidence="5" id="KW-1185">Reference proteome</keyword>
<proteinExistence type="predicted"/>
<dbReference type="Pfam" id="PF00440">
    <property type="entry name" value="TetR_N"/>
    <property type="match status" value="1"/>
</dbReference>
<dbReference type="PANTHER" id="PTHR30055:SF200">
    <property type="entry name" value="HTH-TYPE TRANSCRIPTIONAL REPRESSOR BDCR"/>
    <property type="match status" value="1"/>
</dbReference>
<reference evidence="4 5" key="1">
    <citation type="submission" date="2013-02" db="EMBL/GenBank/DDBJ databases">
        <title>Whole genome shotgun sequence of Gordonia malaquae NBRC 108250.</title>
        <authorList>
            <person name="Yoshida I."/>
            <person name="Hosoyama A."/>
            <person name="Tsuchikane K."/>
            <person name="Ando Y."/>
            <person name="Baba S."/>
            <person name="Ohji S."/>
            <person name="Hamada M."/>
            <person name="Tamura T."/>
            <person name="Yamazoe A."/>
            <person name="Yamazaki S."/>
            <person name="Fujita N."/>
        </authorList>
    </citation>
    <scope>NUCLEOTIDE SEQUENCE [LARGE SCALE GENOMIC DNA]</scope>
    <source>
        <strain evidence="4 5">NBRC 108250</strain>
    </source>
</reference>
<dbReference type="Gene3D" id="1.10.357.10">
    <property type="entry name" value="Tetracycline Repressor, domain 2"/>
    <property type="match status" value="1"/>
</dbReference>
<dbReference type="InterPro" id="IPR050109">
    <property type="entry name" value="HTH-type_TetR-like_transc_reg"/>
</dbReference>
<dbReference type="Proteomes" id="UP000035009">
    <property type="component" value="Unassembled WGS sequence"/>
</dbReference>
<keyword evidence="1 2" id="KW-0238">DNA-binding</keyword>
<organism evidence="4 5">
    <name type="scientific">Gordonia malaquae NBRC 108250</name>
    <dbReference type="NCBI Taxonomy" id="1223542"/>
    <lineage>
        <taxon>Bacteria</taxon>
        <taxon>Bacillati</taxon>
        <taxon>Actinomycetota</taxon>
        <taxon>Actinomycetes</taxon>
        <taxon>Mycobacteriales</taxon>
        <taxon>Gordoniaceae</taxon>
        <taxon>Gordonia</taxon>
    </lineage>
</organism>
<dbReference type="OrthoDB" id="4541857at2"/>
<dbReference type="STRING" id="410332.SAMN04488550_0640"/>